<dbReference type="SUPFAM" id="SSF47226">
    <property type="entry name" value="Histidine-containing phosphotransfer domain, HPT domain"/>
    <property type="match status" value="1"/>
</dbReference>
<dbReference type="Pfam" id="PF13426">
    <property type="entry name" value="PAS_9"/>
    <property type="match status" value="1"/>
</dbReference>
<evidence type="ECO:0000313" key="13">
    <source>
        <dbReference type="EMBL" id="MEN2787280.1"/>
    </source>
</evidence>
<keyword evidence="4" id="KW-0808">Transferase</keyword>
<feature type="domain" description="PAC" evidence="12">
    <location>
        <begin position="710"/>
        <end position="761"/>
    </location>
</feature>
<dbReference type="SMART" id="SM00448">
    <property type="entry name" value="REC"/>
    <property type="match status" value="1"/>
</dbReference>
<dbReference type="SUPFAM" id="SSF55785">
    <property type="entry name" value="PYP-like sensor domain (PAS domain)"/>
    <property type="match status" value="6"/>
</dbReference>
<dbReference type="InterPro" id="IPR003661">
    <property type="entry name" value="HisK_dim/P_dom"/>
</dbReference>
<feature type="domain" description="PAS" evidence="11">
    <location>
        <begin position="238"/>
        <end position="308"/>
    </location>
</feature>
<protein>
    <recommendedName>
        <fullName evidence="2">histidine kinase</fullName>
        <ecNumber evidence="2">2.7.13.3</ecNumber>
    </recommendedName>
</protein>
<dbReference type="CDD" id="cd00082">
    <property type="entry name" value="HisKA"/>
    <property type="match status" value="1"/>
</dbReference>
<feature type="domain" description="Response regulatory" evidence="10">
    <location>
        <begin position="1151"/>
        <end position="1268"/>
    </location>
</feature>
<comment type="catalytic activity">
    <reaction evidence="1">
        <text>ATP + protein L-histidine = ADP + protein N-phospho-L-histidine.</text>
        <dbReference type="EC" id="2.7.13.3"/>
    </reaction>
</comment>
<dbReference type="PANTHER" id="PTHR43047:SF64">
    <property type="entry name" value="HISTIDINE KINASE CONTAINING CHEY-HOMOLOGOUS RECEIVER DOMAIN AND PAS DOMAIN-RELATED"/>
    <property type="match status" value="1"/>
</dbReference>
<dbReference type="PROSITE" id="PS50112">
    <property type="entry name" value="PAS"/>
    <property type="match status" value="4"/>
</dbReference>
<evidence type="ECO:0000256" key="2">
    <source>
        <dbReference type="ARBA" id="ARBA00012438"/>
    </source>
</evidence>
<evidence type="ECO:0000256" key="7">
    <source>
        <dbReference type="SAM" id="MobiDB-lite"/>
    </source>
</evidence>
<dbReference type="SUPFAM" id="SSF55874">
    <property type="entry name" value="ATPase domain of HSP90 chaperone/DNA topoisomerase II/histidine kinase"/>
    <property type="match status" value="1"/>
</dbReference>
<dbReference type="Gene3D" id="3.40.50.2300">
    <property type="match status" value="1"/>
</dbReference>
<keyword evidence="8" id="KW-0812">Transmembrane</keyword>
<feature type="modified residue" description="4-aspartylphosphate" evidence="6">
    <location>
        <position position="1200"/>
    </location>
</feature>
<feature type="domain" description="PAS" evidence="11">
    <location>
        <begin position="116"/>
        <end position="187"/>
    </location>
</feature>
<dbReference type="Pfam" id="PF00072">
    <property type="entry name" value="Response_reg"/>
    <property type="match status" value="1"/>
</dbReference>
<dbReference type="Pfam" id="PF00989">
    <property type="entry name" value="PAS"/>
    <property type="match status" value="2"/>
</dbReference>
<organism evidence="13 14">
    <name type="scientific">Sphingomonas qilianensis</name>
    <dbReference type="NCBI Taxonomy" id="1736690"/>
    <lineage>
        <taxon>Bacteria</taxon>
        <taxon>Pseudomonadati</taxon>
        <taxon>Pseudomonadota</taxon>
        <taxon>Alphaproteobacteria</taxon>
        <taxon>Sphingomonadales</taxon>
        <taxon>Sphingomonadaceae</taxon>
        <taxon>Sphingomonas</taxon>
    </lineage>
</organism>
<dbReference type="PROSITE" id="PS50109">
    <property type="entry name" value="HIS_KIN"/>
    <property type="match status" value="1"/>
</dbReference>
<keyword evidence="8" id="KW-1133">Transmembrane helix</keyword>
<accession>A0ABU9XUQ3</accession>
<evidence type="ECO:0000259" key="10">
    <source>
        <dbReference type="PROSITE" id="PS50110"/>
    </source>
</evidence>
<dbReference type="PROSITE" id="PS50113">
    <property type="entry name" value="PAC"/>
    <property type="match status" value="3"/>
</dbReference>
<dbReference type="SMART" id="SM00086">
    <property type="entry name" value="PAC"/>
    <property type="match status" value="5"/>
</dbReference>
<dbReference type="EC" id="2.7.13.3" evidence="2"/>
<gene>
    <name evidence="13" type="ORF">ABC969_12720</name>
</gene>
<evidence type="ECO:0000256" key="4">
    <source>
        <dbReference type="ARBA" id="ARBA00022679"/>
    </source>
</evidence>
<proteinExistence type="predicted"/>
<dbReference type="InterPro" id="IPR004358">
    <property type="entry name" value="Sig_transdc_His_kin-like_C"/>
</dbReference>
<dbReference type="InterPro" id="IPR036890">
    <property type="entry name" value="HATPase_C_sf"/>
</dbReference>
<dbReference type="InterPro" id="IPR000700">
    <property type="entry name" value="PAS-assoc_C"/>
</dbReference>
<dbReference type="InterPro" id="IPR013767">
    <property type="entry name" value="PAS_fold"/>
</dbReference>
<dbReference type="InterPro" id="IPR013656">
    <property type="entry name" value="PAS_4"/>
</dbReference>
<dbReference type="InterPro" id="IPR036097">
    <property type="entry name" value="HisK_dim/P_sf"/>
</dbReference>
<comment type="caution">
    <text evidence="13">The sequence shown here is derived from an EMBL/GenBank/DDBJ whole genome shotgun (WGS) entry which is preliminary data.</text>
</comment>
<dbReference type="InterPro" id="IPR000014">
    <property type="entry name" value="PAS"/>
</dbReference>
<dbReference type="Proteomes" id="UP001404104">
    <property type="component" value="Unassembled WGS sequence"/>
</dbReference>
<feature type="transmembrane region" description="Helical" evidence="8">
    <location>
        <begin position="17"/>
        <end position="35"/>
    </location>
</feature>
<feature type="domain" description="Histidine kinase" evidence="9">
    <location>
        <begin position="907"/>
        <end position="1129"/>
    </location>
</feature>
<keyword evidence="14" id="KW-1185">Reference proteome</keyword>
<dbReference type="InterPro" id="IPR036641">
    <property type="entry name" value="HPT_dom_sf"/>
</dbReference>
<dbReference type="Pfam" id="PF00512">
    <property type="entry name" value="HisKA"/>
    <property type="match status" value="1"/>
</dbReference>
<evidence type="ECO:0000256" key="1">
    <source>
        <dbReference type="ARBA" id="ARBA00000085"/>
    </source>
</evidence>
<feature type="domain" description="PAS" evidence="11">
    <location>
        <begin position="358"/>
        <end position="428"/>
    </location>
</feature>
<dbReference type="PROSITE" id="PS50110">
    <property type="entry name" value="RESPONSE_REGULATORY"/>
    <property type="match status" value="1"/>
</dbReference>
<feature type="region of interest" description="Disordered" evidence="7">
    <location>
        <begin position="1272"/>
        <end position="1313"/>
    </location>
</feature>
<dbReference type="PANTHER" id="PTHR43047">
    <property type="entry name" value="TWO-COMPONENT HISTIDINE PROTEIN KINASE"/>
    <property type="match status" value="1"/>
</dbReference>
<keyword evidence="8" id="KW-0472">Membrane</keyword>
<evidence type="ECO:0000313" key="14">
    <source>
        <dbReference type="Proteomes" id="UP001404104"/>
    </source>
</evidence>
<dbReference type="InterPro" id="IPR005467">
    <property type="entry name" value="His_kinase_dom"/>
</dbReference>
<evidence type="ECO:0000256" key="6">
    <source>
        <dbReference type="PROSITE-ProRule" id="PRU00169"/>
    </source>
</evidence>
<dbReference type="Gene3D" id="3.30.565.10">
    <property type="entry name" value="Histidine kinase-like ATPase, C-terminal domain"/>
    <property type="match status" value="1"/>
</dbReference>
<feature type="domain" description="PAC" evidence="12">
    <location>
        <begin position="312"/>
        <end position="364"/>
    </location>
</feature>
<dbReference type="SMART" id="SM00091">
    <property type="entry name" value="PAS"/>
    <property type="match status" value="5"/>
</dbReference>
<evidence type="ECO:0000256" key="5">
    <source>
        <dbReference type="ARBA" id="ARBA00022777"/>
    </source>
</evidence>
<dbReference type="InterPro" id="IPR003594">
    <property type="entry name" value="HATPase_dom"/>
</dbReference>
<evidence type="ECO:0000259" key="9">
    <source>
        <dbReference type="PROSITE" id="PS50109"/>
    </source>
</evidence>
<dbReference type="PRINTS" id="PR00344">
    <property type="entry name" value="BCTRLSENSOR"/>
</dbReference>
<dbReference type="NCBIfam" id="TIGR00229">
    <property type="entry name" value="sensory_box"/>
    <property type="match status" value="5"/>
</dbReference>
<dbReference type="SMART" id="SM00387">
    <property type="entry name" value="HATPase_c"/>
    <property type="match status" value="1"/>
</dbReference>
<dbReference type="SUPFAM" id="SSF47384">
    <property type="entry name" value="Homodimeric domain of signal transducing histidine kinase"/>
    <property type="match status" value="1"/>
</dbReference>
<dbReference type="CDD" id="cd00130">
    <property type="entry name" value="PAS"/>
    <property type="match status" value="4"/>
</dbReference>
<keyword evidence="5" id="KW-0418">Kinase</keyword>
<dbReference type="EMBL" id="JBDIMF010000005">
    <property type="protein sequence ID" value="MEN2787280.1"/>
    <property type="molecule type" value="Genomic_DNA"/>
</dbReference>
<dbReference type="InterPro" id="IPR001610">
    <property type="entry name" value="PAC"/>
</dbReference>
<dbReference type="RefSeq" id="WP_345865392.1">
    <property type="nucleotide sequence ID" value="NZ_JBDIMF010000005.1"/>
</dbReference>
<dbReference type="CDD" id="cd16922">
    <property type="entry name" value="HATPase_EvgS-ArcB-TorS-like"/>
    <property type="match status" value="1"/>
</dbReference>
<feature type="domain" description="PAS" evidence="11">
    <location>
        <begin position="762"/>
        <end position="832"/>
    </location>
</feature>
<dbReference type="Pfam" id="PF08448">
    <property type="entry name" value="PAS_4"/>
    <property type="match status" value="1"/>
</dbReference>
<dbReference type="Gene3D" id="3.30.450.20">
    <property type="entry name" value="PAS domain"/>
    <property type="match status" value="6"/>
</dbReference>
<dbReference type="InterPro" id="IPR001789">
    <property type="entry name" value="Sig_transdc_resp-reg_receiver"/>
</dbReference>
<evidence type="ECO:0000259" key="12">
    <source>
        <dbReference type="PROSITE" id="PS50113"/>
    </source>
</evidence>
<feature type="transmembrane region" description="Helical" evidence="8">
    <location>
        <begin position="55"/>
        <end position="71"/>
    </location>
</feature>
<dbReference type="InterPro" id="IPR011006">
    <property type="entry name" value="CheY-like_superfamily"/>
</dbReference>
<dbReference type="InterPro" id="IPR035965">
    <property type="entry name" value="PAS-like_dom_sf"/>
</dbReference>
<dbReference type="SUPFAM" id="SSF52172">
    <property type="entry name" value="CheY-like"/>
    <property type="match status" value="1"/>
</dbReference>
<feature type="domain" description="PAC" evidence="12">
    <location>
        <begin position="583"/>
        <end position="633"/>
    </location>
</feature>
<dbReference type="Pfam" id="PF02518">
    <property type="entry name" value="HATPase_c"/>
    <property type="match status" value="1"/>
</dbReference>
<dbReference type="InterPro" id="IPR013655">
    <property type="entry name" value="PAS_fold_3"/>
</dbReference>
<dbReference type="Gene3D" id="1.10.287.130">
    <property type="match status" value="1"/>
</dbReference>
<keyword evidence="3 6" id="KW-0597">Phosphoprotein</keyword>
<evidence type="ECO:0000259" key="11">
    <source>
        <dbReference type="PROSITE" id="PS50112"/>
    </source>
</evidence>
<evidence type="ECO:0000256" key="3">
    <source>
        <dbReference type="ARBA" id="ARBA00022553"/>
    </source>
</evidence>
<reference evidence="13 14" key="1">
    <citation type="submission" date="2024-05" db="EMBL/GenBank/DDBJ databases">
        <authorList>
            <person name="Liu Q."/>
            <person name="Xin Y.-H."/>
        </authorList>
    </citation>
    <scope>NUCLEOTIDE SEQUENCE [LARGE SCALE GENOMIC DNA]</scope>
    <source>
        <strain evidence="13 14">CGMCC 1.15349</strain>
    </source>
</reference>
<dbReference type="SMART" id="SM00388">
    <property type="entry name" value="HisKA"/>
    <property type="match status" value="1"/>
</dbReference>
<dbReference type="CDD" id="cd17546">
    <property type="entry name" value="REC_hyHK_CKI1_RcsC-like"/>
    <property type="match status" value="1"/>
</dbReference>
<name>A0ABU9XUQ3_9SPHN</name>
<dbReference type="Gene3D" id="2.10.70.100">
    <property type="match status" value="1"/>
</dbReference>
<evidence type="ECO:0000256" key="8">
    <source>
        <dbReference type="SAM" id="Phobius"/>
    </source>
</evidence>
<dbReference type="Pfam" id="PF08447">
    <property type="entry name" value="PAS_3"/>
    <property type="match status" value="2"/>
</dbReference>
<sequence>MIDAPTRGVAAQRYPDLIVALIAIAVLPLLCAYFQAYERLNAFVAEHEAWQLDELIITLLCSGLAAGILLIRRSRALRLEMARRQIAVDRAAELSGQLQSRNLAEHRLLREAVRTKEQRLESILATAQQAIVTIDRHGVVSGWNRHAELTFGWRASEVVGQCMSRFIVPPALRASHDAGLARFMESRTARVIGTRIEVTAQRRNGDIFPIELALSATNIGEDWQFTALIQDISERRAQTELFENAFDHAPIGMAVVALDGRLLKLNSAFCQLIGYSIAEATKLDFQAITHPDDLAADLLLLADLIAGKLPSYQLEKRYIRKSGRVMWARLSVSMVVGDDGAPKHLIAQVQDLSAQRESEARYRLLADSASDMVGLYSIAGRCSYMSPSSEKILGFLPEELIGRSVFGFMPPARHEAMVTAMAQLKTEPAGATMTHLTWLRHKAGHLLPIEFVARIVMSDDDEPQIVSACRDVTARVEAQAALEKSNLELTQAYQAAERSAAQLNDAQALFKGIFDSSSDLNFVCDVVDGAYPMNTMNAAAEVAFGTTAAEARGKSLEMLFTPDVAARMIDYISEAMASKQAGRTMRGLTVSRHGGTFDIRLVPLCDNSGAVHQVFVGKRDISDLKRAEQAAVQANVLMSAAGKIAHMGFCSYDLTTQKMIWSEELWTILGFDSACDAPTIENLTSRRHPDDSARAIQTLAGAIANGADDYESNYRLLLPNGMTRHVMTRGTIRRERGVAVSIFGVMLDISALKQAEEKARESDLRYRLMAENSSDIIVTSDLEGHTTFVSPSSEAITGYTPEDRLGALPGDITHPDDLDGLRKAFRALWAGATGKCVRWRAWHKTEERWVWLESSPALLRDPVSNAPTGYLDVIRDVTANKEQEDALSAATLAAEEAMHSKERFLANMSHELRTPLNSIIGFSRLLDQSVGLDAEDQRRIRMVHRAGVALHAVIDNVLDFSKLEADKLALVCASFDVAALVTGTASMMEPQAAARDVVLNVNVDPAIPHRLVGDHGRLRQILLNLLSNAIKFTQNGAVTTNVLKVGGDDETARLRVEVVDTGGGISPDKIENLFNRFVQASASVALRYGGTGLGLAISRQLVTLMGGEIGVLSEVGVGSTFWFELALPVASPTAIGHDQPTAPQLSLIGKRILVVDDVDLNRELMLAMLAKYGCAVELAENGAEALTAVEVAGFDLILMDCQMPVMDGFAATRALRCQTGPTASLPIVALTASAQPEHLARCREAGMDDHLTKPLEPGALEEVLRRYLGHAPARPAGTDQMSPLVADKADPRPDAGTEDPAPPAGARSSLKQRYAARRDAMIEKIDTTLCRGHFTDAEISELAAMAHNLAGTAGMFGEAALGDAAAALDSGLKLWPVDERACKLRQYAEEVHRIVGCVGSS</sequence>